<keyword evidence="5" id="KW-0464">Manganese</keyword>
<dbReference type="NCBIfam" id="TIGR00173">
    <property type="entry name" value="menD"/>
    <property type="match status" value="1"/>
</dbReference>
<dbReference type="GO" id="GO:0070204">
    <property type="term" value="F:2-succinyl-5-enolpyruvyl-6-hydroxy-3-cyclohexene-1-carboxylic-acid synthase activity"/>
    <property type="evidence" value="ECO:0007669"/>
    <property type="project" value="UniProtKB-EC"/>
</dbReference>
<dbReference type="SUPFAM" id="SSF52518">
    <property type="entry name" value="Thiamin diphosphate-binding fold (THDP-binding)"/>
    <property type="match status" value="2"/>
</dbReference>
<keyword evidence="8" id="KW-1185">Reference proteome</keyword>
<evidence type="ECO:0000256" key="5">
    <source>
        <dbReference type="ARBA" id="ARBA00023211"/>
    </source>
</evidence>
<sequence>MFGDKENINILTALLVAHGVKRAVVCPGSRNAPIIHNLNECEEITCYPVTDERSAAFYALGMSLADNAPTVVCVTSGTALLNLAPAVAEASYRHHGLIVISADRPAPWIDQLDGQTLPQYNALGHFVGKCVNLPEPTNDTERWYCNRLVNEALLSVTAHGRKSVHINVPISEPLFDFRTETITHQRVIRSVSSSLDIEAFRRFVSHMLSTAKRPMLLVGQICERMDEVEKALKIIERSIAVLAEPLSSGGQRLFDLTLAVHGDEDGLVPDFLLCVGDTLVSKRAKAFLRNNDIAETWLVSEDGNVYDTFMQLTGVFEGNPVEAILSLADIVNDDVIDCRHAQQYATMWNARMCEIARQMVEIEPSYSQLAAVREFEISLEDMDYAFNVHYANSNAVRLACIYSGHYVWCNRGVNGIEGSLSVAAGFSVVSDSMVFCVIGDLSFFYDQNALWNTNIGGNFRILLLNNGCGGIFYSLRGLDESKAFDRLVTGHHNTTAKGICEQNDVGYLSARNMDELRLGMASFMTVNTKRPLLFEVFTDAVKDKEAIKYFMHELKKNKIKK</sequence>
<protein>
    <submittedName>
        <fullName evidence="7">2-succinyl-5-enolpyruvyl-6-hydroxy-3-cyclohexene-1-carboxylic-acid synthase</fullName>
        <ecNumber evidence="7">2.2.1.9</ecNumber>
    </submittedName>
</protein>
<dbReference type="Pfam" id="PF02552">
    <property type="entry name" value="CO_dh"/>
    <property type="match status" value="1"/>
</dbReference>
<dbReference type="Pfam" id="PF02776">
    <property type="entry name" value="TPP_enzyme_N"/>
    <property type="match status" value="1"/>
</dbReference>
<dbReference type="Gene3D" id="3.40.50.970">
    <property type="match status" value="2"/>
</dbReference>
<gene>
    <name evidence="7" type="primary">menD</name>
    <name evidence="7" type="ORF">H6A34_07650</name>
</gene>
<dbReference type="EMBL" id="JACJJG010000034">
    <property type="protein sequence ID" value="MBM6673749.1"/>
    <property type="molecule type" value="Genomic_DNA"/>
</dbReference>
<dbReference type="PANTHER" id="PTHR42916">
    <property type="entry name" value="2-SUCCINYL-5-ENOLPYRUVYL-6-HYDROXY-3-CYCLOHEXENE-1-CARBOXYLATE SYNTHASE"/>
    <property type="match status" value="1"/>
</dbReference>
<name>A0A939B5U0_9BACT</name>
<dbReference type="InterPro" id="IPR029061">
    <property type="entry name" value="THDP-binding"/>
</dbReference>
<evidence type="ECO:0000313" key="8">
    <source>
        <dbReference type="Proteomes" id="UP000706891"/>
    </source>
</evidence>
<proteinExistence type="predicted"/>
<dbReference type="PIRSF" id="PIRSF004983">
    <property type="entry name" value="MenD"/>
    <property type="match status" value="1"/>
</dbReference>
<evidence type="ECO:0000256" key="4">
    <source>
        <dbReference type="ARBA" id="ARBA00023052"/>
    </source>
</evidence>
<keyword evidence="3" id="KW-0460">Magnesium</keyword>
<dbReference type="Proteomes" id="UP000706891">
    <property type="component" value="Unassembled WGS sequence"/>
</dbReference>
<dbReference type="AlphaFoldDB" id="A0A939B5U0"/>
<dbReference type="GO" id="GO:0009234">
    <property type="term" value="P:menaquinone biosynthetic process"/>
    <property type="evidence" value="ECO:0007669"/>
    <property type="project" value="InterPro"/>
</dbReference>
<dbReference type="Gene3D" id="3.40.50.1220">
    <property type="entry name" value="TPP-binding domain"/>
    <property type="match status" value="1"/>
</dbReference>
<keyword evidence="4" id="KW-0786">Thiamine pyrophosphate</keyword>
<evidence type="ECO:0000256" key="2">
    <source>
        <dbReference type="ARBA" id="ARBA00022723"/>
    </source>
</evidence>
<dbReference type="RefSeq" id="WP_205104619.1">
    <property type="nucleotide sequence ID" value="NZ_JACJJG010000034.1"/>
</dbReference>
<reference evidence="7" key="1">
    <citation type="submission" date="2020-08" db="EMBL/GenBank/DDBJ databases">
        <authorList>
            <person name="Cejkova D."/>
            <person name="Kubasova T."/>
            <person name="Jahodarova E."/>
            <person name="Rychlik I."/>
        </authorList>
    </citation>
    <scope>NUCLEOTIDE SEQUENCE</scope>
    <source>
        <strain evidence="7">An824</strain>
    </source>
</reference>
<organism evidence="7 8">
    <name type="scientific">Marseilla massiliensis</name>
    <dbReference type="NCBI Taxonomy" id="1841864"/>
    <lineage>
        <taxon>Bacteria</taxon>
        <taxon>Pseudomonadati</taxon>
        <taxon>Bacteroidota</taxon>
        <taxon>Bacteroidia</taxon>
        <taxon>Bacteroidales</taxon>
        <taxon>Prevotellaceae</taxon>
        <taxon>Marseilla</taxon>
    </lineage>
</organism>
<feature type="domain" description="Thiamine pyrophosphate enzyme N-terminal TPP-binding" evidence="6">
    <location>
        <begin position="10"/>
        <end position="111"/>
    </location>
</feature>
<dbReference type="EC" id="2.2.1.9" evidence="7"/>
<keyword evidence="1 7" id="KW-0808">Transferase</keyword>
<accession>A0A939B5U0</accession>
<dbReference type="InterPro" id="IPR003704">
    <property type="entry name" value="CdhB"/>
</dbReference>
<dbReference type="PANTHER" id="PTHR42916:SF1">
    <property type="entry name" value="PROTEIN PHYLLO, CHLOROPLASTIC"/>
    <property type="match status" value="1"/>
</dbReference>
<evidence type="ECO:0000313" key="7">
    <source>
        <dbReference type="EMBL" id="MBM6673749.1"/>
    </source>
</evidence>
<keyword evidence="2" id="KW-0479">Metal-binding</keyword>
<dbReference type="InterPro" id="IPR012001">
    <property type="entry name" value="Thiamin_PyroP_enz_TPP-bd_dom"/>
</dbReference>
<dbReference type="GO" id="GO:0046872">
    <property type="term" value="F:metal ion binding"/>
    <property type="evidence" value="ECO:0007669"/>
    <property type="project" value="UniProtKB-KW"/>
</dbReference>
<dbReference type="CDD" id="cd07037">
    <property type="entry name" value="TPP_PYR_MenD"/>
    <property type="match status" value="1"/>
</dbReference>
<comment type="caution">
    <text evidence="7">The sequence shown here is derived from an EMBL/GenBank/DDBJ whole genome shotgun (WGS) entry which is preliminary data.</text>
</comment>
<evidence type="ECO:0000256" key="1">
    <source>
        <dbReference type="ARBA" id="ARBA00022679"/>
    </source>
</evidence>
<dbReference type="GO" id="GO:0030976">
    <property type="term" value="F:thiamine pyrophosphate binding"/>
    <property type="evidence" value="ECO:0007669"/>
    <property type="project" value="InterPro"/>
</dbReference>
<dbReference type="GO" id="GO:0019385">
    <property type="term" value="P:methanogenesis, from acetate"/>
    <property type="evidence" value="ECO:0007669"/>
    <property type="project" value="InterPro"/>
</dbReference>
<dbReference type="InterPro" id="IPR004433">
    <property type="entry name" value="MenaQ_synth_MenD"/>
</dbReference>
<reference evidence="7" key="2">
    <citation type="journal article" date="2021" name="Sci. Rep.">
        <title>The distribution of antibiotic resistance genes in chicken gut microbiota commensals.</title>
        <authorList>
            <person name="Juricova H."/>
            <person name="Matiasovicova J."/>
            <person name="Kubasova T."/>
            <person name="Cejkova D."/>
            <person name="Rychlik I."/>
        </authorList>
    </citation>
    <scope>NUCLEOTIDE SEQUENCE</scope>
    <source>
        <strain evidence="7">An824</strain>
    </source>
</reference>
<evidence type="ECO:0000256" key="3">
    <source>
        <dbReference type="ARBA" id="ARBA00022842"/>
    </source>
</evidence>
<evidence type="ECO:0000259" key="6">
    <source>
        <dbReference type="Pfam" id="PF02776"/>
    </source>
</evidence>